<gene>
    <name evidence="1" type="ORF">SAMN02745158_00577</name>
</gene>
<dbReference type="RefSeq" id="WP_072848875.1">
    <property type="nucleotide sequence ID" value="NZ_FQVI01000002.1"/>
</dbReference>
<evidence type="ECO:0008006" key="3">
    <source>
        <dbReference type="Google" id="ProtNLM"/>
    </source>
</evidence>
<dbReference type="STRING" id="1122155.SAMN02745158_00577"/>
<evidence type="ECO:0000313" key="1">
    <source>
        <dbReference type="EMBL" id="SHE47702.1"/>
    </source>
</evidence>
<proteinExistence type="predicted"/>
<dbReference type="OrthoDB" id="9803966at2"/>
<organism evidence="1 2">
    <name type="scientific">Lactonifactor longoviformis DSM 17459</name>
    <dbReference type="NCBI Taxonomy" id="1122155"/>
    <lineage>
        <taxon>Bacteria</taxon>
        <taxon>Bacillati</taxon>
        <taxon>Bacillota</taxon>
        <taxon>Clostridia</taxon>
        <taxon>Eubacteriales</taxon>
        <taxon>Clostridiaceae</taxon>
        <taxon>Lactonifactor</taxon>
    </lineage>
</organism>
<dbReference type="EMBL" id="FQVI01000002">
    <property type="protein sequence ID" value="SHE47702.1"/>
    <property type="molecule type" value="Genomic_DNA"/>
</dbReference>
<reference evidence="1 2" key="1">
    <citation type="submission" date="2016-11" db="EMBL/GenBank/DDBJ databases">
        <authorList>
            <person name="Jaros S."/>
            <person name="Januszkiewicz K."/>
            <person name="Wedrychowicz H."/>
        </authorList>
    </citation>
    <scope>NUCLEOTIDE SEQUENCE [LARGE SCALE GENOMIC DNA]</scope>
    <source>
        <strain evidence="1 2">DSM 17459</strain>
    </source>
</reference>
<accession>A0A1M4TTC2</accession>
<sequence length="98" mass="11581">MEKKMSCCGTICSDCEYYPADCPGCREIKGKVFWLEYTGDSCCDIYECCINKRKYEHCGKCGDLPCRRYERDDPTKTKEENEADHFMQIENLKKYKEE</sequence>
<evidence type="ECO:0000313" key="2">
    <source>
        <dbReference type="Proteomes" id="UP000184245"/>
    </source>
</evidence>
<keyword evidence="2" id="KW-1185">Reference proteome</keyword>
<dbReference type="AlphaFoldDB" id="A0A1M4TTC2"/>
<dbReference type="Proteomes" id="UP000184245">
    <property type="component" value="Unassembled WGS sequence"/>
</dbReference>
<protein>
    <recommendedName>
        <fullName evidence="3">DUF3795 domain-containing protein</fullName>
    </recommendedName>
</protein>
<name>A0A1M4TTC2_9CLOT</name>